<evidence type="ECO:0000313" key="2">
    <source>
        <dbReference type="EMBL" id="PWF24947.1"/>
    </source>
</evidence>
<comment type="caution">
    <text evidence="2">The sequence shown here is derived from an EMBL/GenBank/DDBJ whole genome shotgun (WGS) entry which is preliminary data.</text>
</comment>
<dbReference type="Proteomes" id="UP000245212">
    <property type="component" value="Unassembled WGS sequence"/>
</dbReference>
<dbReference type="PROSITE" id="PS51257">
    <property type="entry name" value="PROKAR_LIPOPROTEIN"/>
    <property type="match status" value="1"/>
</dbReference>
<dbReference type="AlphaFoldDB" id="A0A2V1K5U9"/>
<evidence type="ECO:0000259" key="1">
    <source>
        <dbReference type="Pfam" id="PF13590"/>
    </source>
</evidence>
<name>A0A2V1K5U9_9BURK</name>
<dbReference type="InterPro" id="IPR025411">
    <property type="entry name" value="DUF4136"/>
</dbReference>
<proteinExistence type="predicted"/>
<reference evidence="3" key="1">
    <citation type="submission" date="2018-05" db="EMBL/GenBank/DDBJ databases">
        <authorList>
            <person name="Li Y."/>
        </authorList>
    </citation>
    <scope>NUCLEOTIDE SEQUENCE [LARGE SCALE GENOMIC DNA]</scope>
    <source>
        <strain evidence="3">3d-2-2</strain>
    </source>
</reference>
<sequence>MMEWINRWFGPMRSLFLLVGALALAGCASTLSARVTTFEQWPSGVEGQTWQFAAGEGSGLEVQAYQDMVRAAIGATGLVEAQNAQGRFVVALDYGSESQPRTVRQAVPDPFFYGGFYGPRYWGWGYGPWGYGPDWVPVEVIAQRNHLTVSIRDRSHADQEVYRSTAVIWSQDEALASVMPYMVSAVFDGFPGNNGEVRTIEYREPR</sequence>
<dbReference type="RefSeq" id="WP_109060350.1">
    <property type="nucleotide sequence ID" value="NZ_QETA01000001.1"/>
</dbReference>
<dbReference type="EMBL" id="QETA01000001">
    <property type="protein sequence ID" value="PWF24947.1"/>
    <property type="molecule type" value="Genomic_DNA"/>
</dbReference>
<organism evidence="2 3">
    <name type="scientific">Corticimicrobacter populi</name>
    <dbReference type="NCBI Taxonomy" id="2175229"/>
    <lineage>
        <taxon>Bacteria</taxon>
        <taxon>Pseudomonadati</taxon>
        <taxon>Pseudomonadota</taxon>
        <taxon>Betaproteobacteria</taxon>
        <taxon>Burkholderiales</taxon>
        <taxon>Alcaligenaceae</taxon>
        <taxon>Corticimicrobacter</taxon>
    </lineage>
</organism>
<keyword evidence="3" id="KW-1185">Reference proteome</keyword>
<dbReference type="Pfam" id="PF13590">
    <property type="entry name" value="DUF4136"/>
    <property type="match status" value="1"/>
</dbReference>
<protein>
    <submittedName>
        <fullName evidence="2">DUF4136 domain-containing protein</fullName>
    </submittedName>
</protein>
<accession>A0A2V1K5U9</accession>
<evidence type="ECO:0000313" key="3">
    <source>
        <dbReference type="Proteomes" id="UP000245212"/>
    </source>
</evidence>
<dbReference type="Gene3D" id="3.30.160.670">
    <property type="match status" value="1"/>
</dbReference>
<feature type="domain" description="DUF4136" evidence="1">
    <location>
        <begin position="35"/>
        <end position="192"/>
    </location>
</feature>
<gene>
    <name evidence="2" type="ORF">DD235_01865</name>
</gene>